<proteinExistence type="predicted"/>
<gene>
    <name evidence="3" type="ORF">GCM10010468_36300</name>
</gene>
<name>A0ABP6QBF1_9ACTN</name>
<dbReference type="RefSeq" id="WP_344829464.1">
    <property type="nucleotide sequence ID" value="NZ_BAAAUV010000008.1"/>
</dbReference>
<evidence type="ECO:0000313" key="4">
    <source>
        <dbReference type="Proteomes" id="UP001501237"/>
    </source>
</evidence>
<protein>
    <recommendedName>
        <fullName evidence="2">DUF7144 domain-containing protein</fullName>
    </recommendedName>
</protein>
<keyword evidence="1" id="KW-1133">Transmembrane helix</keyword>
<organism evidence="3 4">
    <name type="scientific">Actinocorallia longicatena</name>
    <dbReference type="NCBI Taxonomy" id="111803"/>
    <lineage>
        <taxon>Bacteria</taxon>
        <taxon>Bacillati</taxon>
        <taxon>Actinomycetota</taxon>
        <taxon>Actinomycetes</taxon>
        <taxon>Streptosporangiales</taxon>
        <taxon>Thermomonosporaceae</taxon>
        <taxon>Actinocorallia</taxon>
    </lineage>
</organism>
<feature type="transmembrane region" description="Helical" evidence="1">
    <location>
        <begin position="106"/>
        <end position="123"/>
    </location>
</feature>
<reference evidence="4" key="1">
    <citation type="journal article" date="2019" name="Int. J. Syst. Evol. Microbiol.">
        <title>The Global Catalogue of Microorganisms (GCM) 10K type strain sequencing project: providing services to taxonomists for standard genome sequencing and annotation.</title>
        <authorList>
            <consortium name="The Broad Institute Genomics Platform"/>
            <consortium name="The Broad Institute Genome Sequencing Center for Infectious Disease"/>
            <person name="Wu L."/>
            <person name="Ma J."/>
        </authorList>
    </citation>
    <scope>NUCLEOTIDE SEQUENCE [LARGE SCALE GENOMIC DNA]</scope>
    <source>
        <strain evidence="4">JCM 9377</strain>
    </source>
</reference>
<comment type="caution">
    <text evidence="3">The sequence shown here is derived from an EMBL/GenBank/DDBJ whole genome shotgun (WGS) entry which is preliminary data.</text>
</comment>
<evidence type="ECO:0000256" key="1">
    <source>
        <dbReference type="SAM" id="Phobius"/>
    </source>
</evidence>
<feature type="domain" description="DUF7144" evidence="2">
    <location>
        <begin position="14"/>
        <end position="124"/>
    </location>
</feature>
<evidence type="ECO:0000259" key="2">
    <source>
        <dbReference type="Pfam" id="PF23636"/>
    </source>
</evidence>
<accession>A0ABP6QBF1</accession>
<dbReference type="Pfam" id="PF23636">
    <property type="entry name" value="DUF7144"/>
    <property type="match status" value="1"/>
</dbReference>
<dbReference type="Proteomes" id="UP001501237">
    <property type="component" value="Unassembled WGS sequence"/>
</dbReference>
<dbReference type="EMBL" id="BAAAUV010000008">
    <property type="protein sequence ID" value="GAA3215095.1"/>
    <property type="molecule type" value="Genomic_DNA"/>
</dbReference>
<sequence>MTTPNKKMLALSGTILAWLFLILSGLFQFFQGLNALTKSEFYATVEGDLLGFNLTAWGWIHILIGAGMVAIGVCIMLDYDWARGVGIGLALLSALDQFLFLPHYPVWSIMVILLNVVVIWALSHRPGLYDG</sequence>
<dbReference type="InterPro" id="IPR055568">
    <property type="entry name" value="DUF7144"/>
</dbReference>
<evidence type="ECO:0000313" key="3">
    <source>
        <dbReference type="EMBL" id="GAA3215095.1"/>
    </source>
</evidence>
<keyword evidence="1" id="KW-0472">Membrane</keyword>
<keyword evidence="1" id="KW-0812">Transmembrane</keyword>
<feature type="transmembrane region" description="Helical" evidence="1">
    <location>
        <begin position="59"/>
        <end position="77"/>
    </location>
</feature>
<keyword evidence="4" id="KW-1185">Reference proteome</keyword>